<keyword evidence="5" id="KW-0864">Zinc transport</keyword>
<keyword evidence="9" id="KW-1185">Reference proteome</keyword>
<gene>
    <name evidence="8" type="ORF">ACFSC7_02665</name>
</gene>
<protein>
    <recommendedName>
        <fullName evidence="2">High-affinity zinc uptake system protein ZnuA</fullName>
    </recommendedName>
</protein>
<feature type="region of interest" description="Disordered" evidence="6">
    <location>
        <begin position="127"/>
        <end position="178"/>
    </location>
</feature>
<accession>A0ABW4JS98</accession>
<feature type="chain" id="PRO_5047108849" description="High-affinity zinc uptake system protein ZnuA" evidence="7">
    <location>
        <begin position="29"/>
        <end position="341"/>
    </location>
</feature>
<evidence type="ECO:0000256" key="1">
    <source>
        <dbReference type="ARBA" id="ARBA00011028"/>
    </source>
</evidence>
<evidence type="ECO:0000313" key="9">
    <source>
        <dbReference type="Proteomes" id="UP001597327"/>
    </source>
</evidence>
<proteinExistence type="inferred from homology"/>
<feature type="signal peptide" evidence="7">
    <location>
        <begin position="1"/>
        <end position="28"/>
    </location>
</feature>
<reference evidence="9" key="1">
    <citation type="journal article" date="2019" name="Int. J. Syst. Evol. Microbiol.">
        <title>The Global Catalogue of Microorganisms (GCM) 10K type strain sequencing project: providing services to taxonomists for standard genome sequencing and annotation.</title>
        <authorList>
            <consortium name="The Broad Institute Genomics Platform"/>
            <consortium name="The Broad Institute Genome Sequencing Center for Infectious Disease"/>
            <person name="Wu L."/>
            <person name="Ma J."/>
        </authorList>
    </citation>
    <scope>NUCLEOTIDE SEQUENCE [LARGE SCALE GENOMIC DNA]</scope>
    <source>
        <strain evidence="9">JCM 3369</strain>
    </source>
</reference>
<comment type="similarity">
    <text evidence="1">Belongs to the bacterial solute-binding protein 9 family.</text>
</comment>
<sequence length="341" mass="36139">MSRLRVSPLAGLALLAASTALFSAPALATPKVVATLKPIHSLTAAVMEGVGSPDLLIQGAASPHDFALKPSQAGLLQDADLVIWVGEALETSLAKPIEALTGEARVLELMEAPGLTLLEFRESDDWGHDDHAHGDEAHEHEHEDHGKDAHADGAHEDEAASEGAHEHHHEGLDPHVWLSPDNARAMTAAIAARLAELDPENAATYQANASALETQLAALKDEIAAQVAPARETGMIAFHDAYHYFEESFDLHFQAAVAPRPEVQSGAESLSHLKDLIASEGTRCLFTEPQFTPKRVQLLQDGTGLKVGTLDPLGADLADGPGLYPQLLRNMASAIADCAAN</sequence>
<dbReference type="SUPFAM" id="SSF53807">
    <property type="entry name" value="Helical backbone' metal receptor"/>
    <property type="match status" value="1"/>
</dbReference>
<keyword evidence="5" id="KW-0862">Zinc</keyword>
<evidence type="ECO:0000256" key="2">
    <source>
        <dbReference type="ARBA" id="ARBA00015915"/>
    </source>
</evidence>
<dbReference type="Gene3D" id="3.40.50.1980">
    <property type="entry name" value="Nitrogenase molybdenum iron protein domain"/>
    <property type="match status" value="3"/>
</dbReference>
<dbReference type="PANTHER" id="PTHR42953:SF3">
    <property type="entry name" value="HIGH-AFFINITY ZINC UPTAKE SYSTEM PROTEIN ZNUA"/>
    <property type="match status" value="1"/>
</dbReference>
<keyword evidence="3" id="KW-0813">Transport</keyword>
<dbReference type="PANTHER" id="PTHR42953">
    <property type="entry name" value="HIGH-AFFINITY ZINC UPTAKE SYSTEM PROTEIN ZNUA-RELATED"/>
    <property type="match status" value="1"/>
</dbReference>
<evidence type="ECO:0000313" key="8">
    <source>
        <dbReference type="EMBL" id="MFD1694402.1"/>
    </source>
</evidence>
<dbReference type="InterPro" id="IPR006127">
    <property type="entry name" value="ZnuA-like"/>
</dbReference>
<evidence type="ECO:0000256" key="3">
    <source>
        <dbReference type="ARBA" id="ARBA00022448"/>
    </source>
</evidence>
<evidence type="ECO:0000256" key="7">
    <source>
        <dbReference type="SAM" id="SignalP"/>
    </source>
</evidence>
<evidence type="ECO:0000256" key="4">
    <source>
        <dbReference type="ARBA" id="ARBA00022729"/>
    </source>
</evidence>
<keyword evidence="4 7" id="KW-0732">Signal</keyword>
<dbReference type="Pfam" id="PF01297">
    <property type="entry name" value="ZnuA"/>
    <property type="match status" value="1"/>
</dbReference>
<dbReference type="InterPro" id="IPR050492">
    <property type="entry name" value="Bact_metal-bind_prot9"/>
</dbReference>
<dbReference type="Proteomes" id="UP001597327">
    <property type="component" value="Unassembled WGS sequence"/>
</dbReference>
<organism evidence="8 9">
    <name type="scientific">Roseibium aestuarii</name>
    <dbReference type="NCBI Taxonomy" id="2600299"/>
    <lineage>
        <taxon>Bacteria</taxon>
        <taxon>Pseudomonadati</taxon>
        <taxon>Pseudomonadota</taxon>
        <taxon>Alphaproteobacteria</taxon>
        <taxon>Hyphomicrobiales</taxon>
        <taxon>Stappiaceae</taxon>
        <taxon>Roseibium</taxon>
    </lineage>
</organism>
<name>A0ABW4JS98_9HYPH</name>
<keyword evidence="5" id="KW-0406">Ion transport</keyword>
<comment type="caution">
    <text evidence="8">The sequence shown here is derived from an EMBL/GenBank/DDBJ whole genome shotgun (WGS) entry which is preliminary data.</text>
</comment>
<dbReference type="RefSeq" id="WP_149891740.1">
    <property type="nucleotide sequence ID" value="NZ_JBHUFA010000001.1"/>
</dbReference>
<dbReference type="EMBL" id="JBHUFA010000001">
    <property type="protein sequence ID" value="MFD1694402.1"/>
    <property type="molecule type" value="Genomic_DNA"/>
</dbReference>
<feature type="compositionally biased region" description="Basic and acidic residues" evidence="6">
    <location>
        <begin position="127"/>
        <end position="173"/>
    </location>
</feature>
<evidence type="ECO:0000256" key="5">
    <source>
        <dbReference type="ARBA" id="ARBA00022906"/>
    </source>
</evidence>
<evidence type="ECO:0000256" key="6">
    <source>
        <dbReference type="SAM" id="MobiDB-lite"/>
    </source>
</evidence>